<evidence type="ECO:0000313" key="2">
    <source>
        <dbReference type="Proteomes" id="UP000001037"/>
    </source>
</evidence>
<dbReference type="Proteomes" id="UP000001037">
    <property type="component" value="Chromosome"/>
</dbReference>
<keyword evidence="2" id="KW-1185">Reference proteome</keyword>
<dbReference type="EMBL" id="CP002838">
    <property type="protein sequence ID" value="AEM39563.1"/>
    <property type="molecule type" value="Genomic_DNA"/>
</dbReference>
<sequence>MVKVDAAEFLDTLENVTQSHVRLIQSLRSSLVRVRRDTTDIEMQRSVLAGLRRLRVLRKRIADHLGGLKVDAESLDIELVGPQELIENVATLSEYMLIVGIPAEEEVLKRTLLLARRGAELLNQHAGDIQEDIEQLKKLSKLLEIIVEKYYE</sequence>
<dbReference type="STRING" id="694429.Pyrfu_1707"/>
<name>G0ECJ3_PYRF1</name>
<dbReference type="HOGENOM" id="CLU_1763845_0_0_2"/>
<evidence type="ECO:0000313" key="1">
    <source>
        <dbReference type="EMBL" id="AEM39563.1"/>
    </source>
</evidence>
<dbReference type="InParanoid" id="G0ECJ3"/>
<protein>
    <submittedName>
        <fullName evidence="1">Uncharacterized protein</fullName>
    </submittedName>
</protein>
<organism evidence="1 2">
    <name type="scientific">Pyrolobus fumarii (strain DSM 11204 / 1A)</name>
    <dbReference type="NCBI Taxonomy" id="694429"/>
    <lineage>
        <taxon>Archaea</taxon>
        <taxon>Thermoproteota</taxon>
        <taxon>Thermoprotei</taxon>
        <taxon>Desulfurococcales</taxon>
        <taxon>Pyrodictiaceae</taxon>
        <taxon>Pyrolobus</taxon>
    </lineage>
</organism>
<proteinExistence type="predicted"/>
<reference evidence="1 2" key="1">
    <citation type="journal article" date="2011" name="Stand. Genomic Sci.">
        <title>Complete genome sequence of the hyperthermophilic chemolithoautotroph Pyrolobus fumarii type strain (1A).</title>
        <authorList>
            <person name="Anderson I."/>
            <person name="Goker M."/>
            <person name="Nolan M."/>
            <person name="Lucas S."/>
            <person name="Hammon N."/>
            <person name="Deshpande S."/>
            <person name="Cheng J.F."/>
            <person name="Tapia R."/>
            <person name="Han C."/>
            <person name="Goodwin L."/>
            <person name="Pitluck S."/>
            <person name="Huntemann M."/>
            <person name="Liolios K."/>
            <person name="Ivanova N."/>
            <person name="Pagani I."/>
            <person name="Mavromatis K."/>
            <person name="Ovchinikova G."/>
            <person name="Pati A."/>
            <person name="Chen A."/>
            <person name="Palaniappan K."/>
            <person name="Land M."/>
            <person name="Hauser L."/>
            <person name="Brambilla E.M."/>
            <person name="Huber H."/>
            <person name="Yasawong M."/>
            <person name="Rohde M."/>
            <person name="Spring S."/>
            <person name="Abt B."/>
            <person name="Sikorski J."/>
            <person name="Wirth R."/>
            <person name="Detter J.C."/>
            <person name="Woyke T."/>
            <person name="Bristow J."/>
            <person name="Eisen J.A."/>
            <person name="Markowitz V."/>
            <person name="Hugenholtz P."/>
            <person name="Kyrpides N.C."/>
            <person name="Klenk H.P."/>
            <person name="Lapidus A."/>
        </authorList>
    </citation>
    <scope>NUCLEOTIDE SEQUENCE [LARGE SCALE GENOMIC DNA]</scope>
    <source>
        <strain evidence="2">DSM 11204 / 1A</strain>
    </source>
</reference>
<dbReference type="KEGG" id="pfm:Pyrfu_1707"/>
<dbReference type="AlphaFoldDB" id="G0ECJ3"/>
<accession>G0ECJ3</accession>
<gene>
    <name evidence="1" type="ordered locus">Pyrfu_1707</name>
</gene>
<dbReference type="eggNOG" id="arCOG05942">
    <property type="taxonomic scope" value="Archaea"/>
</dbReference>